<gene>
    <name evidence="2" type="ORF">HYPSUDRAFT_207917</name>
</gene>
<evidence type="ECO:0000313" key="3">
    <source>
        <dbReference type="Proteomes" id="UP000054270"/>
    </source>
</evidence>
<dbReference type="EMBL" id="KN817646">
    <property type="protein sequence ID" value="KJA15368.1"/>
    <property type="molecule type" value="Genomic_DNA"/>
</dbReference>
<protein>
    <submittedName>
        <fullName evidence="2">Uncharacterized protein</fullName>
    </submittedName>
</protein>
<feature type="compositionally biased region" description="Acidic residues" evidence="1">
    <location>
        <begin position="554"/>
        <end position="563"/>
    </location>
</feature>
<accession>A0A0D2LWX2</accession>
<name>A0A0D2LWX2_HYPSF</name>
<reference evidence="3" key="1">
    <citation type="submission" date="2014-04" db="EMBL/GenBank/DDBJ databases">
        <title>Evolutionary Origins and Diversification of the Mycorrhizal Mutualists.</title>
        <authorList>
            <consortium name="DOE Joint Genome Institute"/>
            <consortium name="Mycorrhizal Genomics Consortium"/>
            <person name="Kohler A."/>
            <person name="Kuo A."/>
            <person name="Nagy L.G."/>
            <person name="Floudas D."/>
            <person name="Copeland A."/>
            <person name="Barry K.W."/>
            <person name="Cichocki N."/>
            <person name="Veneault-Fourrey C."/>
            <person name="LaButti K."/>
            <person name="Lindquist E.A."/>
            <person name="Lipzen A."/>
            <person name="Lundell T."/>
            <person name="Morin E."/>
            <person name="Murat C."/>
            <person name="Riley R."/>
            <person name="Ohm R."/>
            <person name="Sun H."/>
            <person name="Tunlid A."/>
            <person name="Henrissat B."/>
            <person name="Grigoriev I.V."/>
            <person name="Hibbett D.S."/>
            <person name="Martin F."/>
        </authorList>
    </citation>
    <scope>NUCLEOTIDE SEQUENCE [LARGE SCALE GENOMIC DNA]</scope>
    <source>
        <strain evidence="3">FD-334 SS-4</strain>
    </source>
</reference>
<evidence type="ECO:0000256" key="1">
    <source>
        <dbReference type="SAM" id="MobiDB-lite"/>
    </source>
</evidence>
<keyword evidence="3" id="KW-1185">Reference proteome</keyword>
<sequence>MAPVRRQPTIRRPSNPFLITQIFLIPALPLFNQGQRSLDGFEFCTMNSSNTMLTKTWSPTTLQWMVGSRGRVRVLQSGALTDVAASGFESMSATGSDRYEPPHCPHAADTSKGERYSRMELCLRRKYQGQTMDFFQVPRTSHICPFIGIVPPLQPPQVLYTQEEIDEHSMLYSPEEAAELRDIHLNYDRDFLQAFDSTSPSKASTSSITEVEDMLAFNPSSRSSMTSSSPLYSSPVTSALQRRRLFASAPHRNDPRKLGYNPRMLPDLSFGEDMRPLPRPIARSAERAASFFNDEVAAARRNSDIVLMTKLDCDEGLGVYRAHPDDHPAWDAIHTALTLQPYDARMYPSCTNRTFQNLGFLDTSLGRVIREFNSTLGIPEGTLRALKEVAVKCDSCYYWAVTLIGKKLNGPELLMEQFGPEAEKLADDEKEMLLNIFRKDHLSANLNDPTVIAESIEDIVDHDDDAQEREYQTLAEAIEKQIDETPPSQEEREVLEGIILNSATSAATSHNSLEYTQLASPPNVHHDPHSTPRLSNFPLVQPQSRARITRFLSDEDTGSDDEIEKNCGLSQPDWMRAGSDDEDHGGNIIRRPPLPMSDDVLSSGLNTTLIHSHNPPTPDRPQRPLRNRRRLASSTNVAPKPTVEAENTWSTIPTLSHTHTGQIPSQQFTRGTQITQYQFGEEEYDWQQGTSGSAEFIEVLQETDWGERLITTPYLKSFGLSFNTAYQIIICTPCAEGLPISFVHTHLTNTDAERTNMDSSGKWKSSSVVYDSVHPLPTSKVPPNKQFRRKILDTLQAAGFTVRDAGIDANNAAGPTPALRSIPLPDIPTSACGLRRQVLGLRVFANVWKCGVCGLIRTNKGGMSSHMSTNHRGLPSKANSKLVYAQTLSEVRAWNLHFEVSEVPSVLVSERQLGLDNGDLDRSATLALLRQKKASALRGIEVVPDKEVRTIPPVFVRTGIDQYLSPFNRKVLYETFVLVDRTHLDYLQLRHILLPMFSRIVDLMKTAPTHHAIYTSITNCTPGQPRQRRAFAPLTTPVAIASYGLLQVKLIWALVRAYRLKTHGHPKLKKTYSTFFKFDKKQLSALEAISDALEEGSLGEDLLVDLLNAVYFPSKNTTADCIFNSPVIAFMALLCLKEDVRSWALHTFDSWKRQLKPNDNQDDWLEKCNQFCKKYLQDQNLAPFASVRFIMHLTSIASRSTPRPDFIWWMDQTVKVGDHSVDVDQFVKFISVKIKETEDFVEKSVLLGALTLSEVEEKFAISSIKDPTGDEDVLGNGVLFDAQNNTLDNPESAELFHDMFKKKILGLSQDSNGNLKFDQKQSMVWISDIDKALSVVQSLCHITQGPGPGRMSEECIHSPTNTMNGARNFVFDEQEGTGGFRTGYNKTSFVADDQKVIFRLLPYSVFRLLYVLIRLIRPIEITVLLDFIVTTQEDRQNLVDTYKGRIWASWGQPWSAVDLSRQLQTFMYEGTGARIGARSYRHLAIAIQRHFPTTSYSRYNTKKDAENRALAQAADLMAGHTTEVAEMNYAREPGITTSPITKAHFVRVSKDWHALLKIPTAPPAC</sequence>
<dbReference type="Proteomes" id="UP000054270">
    <property type="component" value="Unassembled WGS sequence"/>
</dbReference>
<proteinExistence type="predicted"/>
<evidence type="ECO:0000313" key="2">
    <source>
        <dbReference type="EMBL" id="KJA15368.1"/>
    </source>
</evidence>
<dbReference type="OrthoDB" id="3071161at2759"/>
<feature type="region of interest" description="Disordered" evidence="1">
    <location>
        <begin position="518"/>
        <end position="625"/>
    </location>
</feature>
<organism evidence="2 3">
    <name type="scientific">Hypholoma sublateritium (strain FD-334 SS-4)</name>
    <dbReference type="NCBI Taxonomy" id="945553"/>
    <lineage>
        <taxon>Eukaryota</taxon>
        <taxon>Fungi</taxon>
        <taxon>Dikarya</taxon>
        <taxon>Basidiomycota</taxon>
        <taxon>Agaricomycotina</taxon>
        <taxon>Agaricomycetes</taxon>
        <taxon>Agaricomycetidae</taxon>
        <taxon>Agaricales</taxon>
        <taxon>Agaricineae</taxon>
        <taxon>Strophariaceae</taxon>
        <taxon>Hypholoma</taxon>
    </lineage>
</organism>